<dbReference type="GO" id="GO:0004222">
    <property type="term" value="F:metalloendopeptidase activity"/>
    <property type="evidence" value="ECO:0007669"/>
    <property type="project" value="UniProtKB-UniRule"/>
</dbReference>
<organism evidence="7">
    <name type="scientific">Haemonchus placei</name>
    <name type="common">Barber's pole worm</name>
    <dbReference type="NCBI Taxonomy" id="6290"/>
    <lineage>
        <taxon>Eukaryota</taxon>
        <taxon>Metazoa</taxon>
        <taxon>Ecdysozoa</taxon>
        <taxon>Nematoda</taxon>
        <taxon>Chromadorea</taxon>
        <taxon>Rhabditida</taxon>
        <taxon>Rhabditina</taxon>
        <taxon>Rhabditomorpha</taxon>
        <taxon>Strongyloidea</taxon>
        <taxon>Trichostrongylidae</taxon>
        <taxon>Haemonchus</taxon>
    </lineage>
</organism>
<evidence type="ECO:0000313" key="6">
    <source>
        <dbReference type="Proteomes" id="UP000268014"/>
    </source>
</evidence>
<dbReference type="EC" id="3.4.24.-" evidence="3"/>
<dbReference type="SMART" id="SM00235">
    <property type="entry name" value="ZnMc"/>
    <property type="match status" value="1"/>
</dbReference>
<accession>A0A0N4X2H0</accession>
<keyword evidence="2 3" id="KW-0645">Protease</keyword>
<dbReference type="Gene3D" id="3.40.390.10">
    <property type="entry name" value="Collagenase (Catalytic Domain)"/>
    <property type="match status" value="1"/>
</dbReference>
<comment type="caution">
    <text evidence="2">Lacks conserved residue(s) required for the propagation of feature annotation.</text>
</comment>
<protein>
    <recommendedName>
        <fullName evidence="3">Metalloendopeptidase</fullName>
        <ecNumber evidence="3">3.4.24.-</ecNumber>
    </recommendedName>
</protein>
<dbReference type="OMA" id="QLWNLQK"/>
<feature type="binding site" evidence="2">
    <location>
        <position position="150"/>
    </location>
    <ligand>
        <name>Zn(2+)</name>
        <dbReference type="ChEBI" id="CHEBI:29105"/>
        <note>catalytic</note>
    </ligand>
</feature>
<gene>
    <name evidence="5" type="ORF">HPLM_LOCUS18548</name>
</gene>
<dbReference type="AlphaFoldDB" id="A0A0N4X2H0"/>
<feature type="binding site" evidence="2">
    <location>
        <position position="144"/>
    </location>
    <ligand>
        <name>Zn(2+)</name>
        <dbReference type="ChEBI" id="CHEBI:29105"/>
        <note>catalytic</note>
    </ligand>
</feature>
<dbReference type="EMBL" id="UZAF01020647">
    <property type="protein sequence ID" value="VDO71764.1"/>
    <property type="molecule type" value="Genomic_DNA"/>
</dbReference>
<dbReference type="SUPFAM" id="SSF55486">
    <property type="entry name" value="Metalloproteases ('zincins'), catalytic domain"/>
    <property type="match status" value="1"/>
</dbReference>
<keyword evidence="2 3" id="KW-0862">Zinc</keyword>
<keyword evidence="2 3" id="KW-0479">Metal-binding</keyword>
<dbReference type="PROSITE" id="PS51864">
    <property type="entry name" value="ASTACIN"/>
    <property type="match status" value="1"/>
</dbReference>
<dbReference type="InterPro" id="IPR034035">
    <property type="entry name" value="Astacin-like_dom"/>
</dbReference>
<dbReference type="InterPro" id="IPR001506">
    <property type="entry name" value="Peptidase_M12A"/>
</dbReference>
<feature type="domain" description="Peptidase M12A" evidence="4">
    <location>
        <begin position="37"/>
        <end position="240"/>
    </location>
</feature>
<evidence type="ECO:0000259" key="4">
    <source>
        <dbReference type="PROSITE" id="PS51864"/>
    </source>
</evidence>
<keyword evidence="6" id="KW-1185">Reference proteome</keyword>
<dbReference type="PRINTS" id="PR00480">
    <property type="entry name" value="ASTACIN"/>
</dbReference>
<feature type="binding site" evidence="2">
    <location>
        <position position="140"/>
    </location>
    <ligand>
        <name>Zn(2+)</name>
        <dbReference type="ChEBI" id="CHEBI:29105"/>
        <note>catalytic</note>
    </ligand>
</feature>
<dbReference type="InterPro" id="IPR006026">
    <property type="entry name" value="Peptidase_Metallo"/>
</dbReference>
<evidence type="ECO:0000313" key="5">
    <source>
        <dbReference type="EMBL" id="VDO71764.1"/>
    </source>
</evidence>
<dbReference type="GO" id="GO:0006508">
    <property type="term" value="P:proteolysis"/>
    <property type="evidence" value="ECO:0007669"/>
    <property type="project" value="UniProtKB-KW"/>
</dbReference>
<dbReference type="WBParaSite" id="HPLM_0001855601-mRNA-1">
    <property type="protein sequence ID" value="HPLM_0001855601-mRNA-1"/>
    <property type="gene ID" value="HPLM_0001855601"/>
</dbReference>
<dbReference type="STRING" id="6290.A0A0N4X2H0"/>
<dbReference type="Pfam" id="PF01400">
    <property type="entry name" value="Astacin"/>
    <property type="match status" value="1"/>
</dbReference>
<dbReference type="GO" id="GO:0008270">
    <property type="term" value="F:zinc ion binding"/>
    <property type="evidence" value="ECO:0007669"/>
    <property type="project" value="UniProtKB-UniRule"/>
</dbReference>
<feature type="active site" evidence="2">
    <location>
        <position position="141"/>
    </location>
</feature>
<evidence type="ECO:0000313" key="7">
    <source>
        <dbReference type="WBParaSite" id="HPLM_0001855601-mRNA-1"/>
    </source>
</evidence>
<dbReference type="InterPro" id="IPR024079">
    <property type="entry name" value="MetalloPept_cat_dom_sf"/>
</dbReference>
<name>A0A0N4X2H0_HAEPC</name>
<reference evidence="7" key="1">
    <citation type="submission" date="2017-02" db="UniProtKB">
        <authorList>
            <consortium name="WormBaseParasite"/>
        </authorList>
    </citation>
    <scope>IDENTIFICATION</scope>
</reference>
<evidence type="ECO:0000256" key="1">
    <source>
        <dbReference type="ARBA" id="ARBA00023157"/>
    </source>
</evidence>
<keyword evidence="2 3" id="KW-0378">Hydrolase</keyword>
<dbReference type="PANTHER" id="PTHR10127:SF880">
    <property type="entry name" value="ZINC METALLOPROTEINASE NAS-5"/>
    <property type="match status" value="1"/>
</dbReference>
<comment type="cofactor">
    <cofactor evidence="2 3">
        <name>Zn(2+)</name>
        <dbReference type="ChEBI" id="CHEBI:29105"/>
    </cofactor>
    <text evidence="2 3">Binds 1 zinc ion per subunit.</text>
</comment>
<proteinExistence type="predicted"/>
<sequence>MESGYLTAKPEVISNNPEKGDIVQLWNLQKNYTRAYNALFKSSIRKWYITNKDGNVLIPAIVTGPFSYSDRVAIQNALWRITNNTCIRFIQRTDQKDYVDFINERGKGCYSSIGRMKGRAPLHLESSSRGTCMKPRTLLHELLHLCGLWHEHMRYDRDNYVEILYENIPQEVHYDFAKLSPSQATTYDLPYDYKSVMHYRKDEFALPSKISIRTKDPNYQVPYLILGILPRNFHALVWLG</sequence>
<evidence type="ECO:0000256" key="2">
    <source>
        <dbReference type="PROSITE-ProRule" id="PRU01211"/>
    </source>
</evidence>
<evidence type="ECO:0000256" key="3">
    <source>
        <dbReference type="RuleBase" id="RU361183"/>
    </source>
</evidence>
<dbReference type="OrthoDB" id="7721051at2759"/>
<reference evidence="5 6" key="2">
    <citation type="submission" date="2018-11" db="EMBL/GenBank/DDBJ databases">
        <authorList>
            <consortium name="Pathogen Informatics"/>
        </authorList>
    </citation>
    <scope>NUCLEOTIDE SEQUENCE [LARGE SCALE GENOMIC DNA]</scope>
    <source>
        <strain evidence="5 6">MHpl1</strain>
    </source>
</reference>
<dbReference type="PANTHER" id="PTHR10127">
    <property type="entry name" value="DISCOIDIN, CUB, EGF, LAMININ , AND ZINC METALLOPROTEASE DOMAIN CONTAINING"/>
    <property type="match status" value="1"/>
</dbReference>
<dbReference type="Proteomes" id="UP000268014">
    <property type="component" value="Unassembled WGS sequence"/>
</dbReference>
<keyword evidence="1" id="KW-1015">Disulfide bond</keyword>
<keyword evidence="2 3" id="KW-0482">Metalloprotease</keyword>
<dbReference type="CDD" id="cd04280">
    <property type="entry name" value="ZnMc_astacin_like"/>
    <property type="match status" value="1"/>
</dbReference>